<keyword evidence="1" id="KW-0812">Transmembrane</keyword>
<keyword evidence="1" id="KW-1133">Transmembrane helix</keyword>
<evidence type="ECO:0000313" key="2">
    <source>
        <dbReference type="EMBL" id="PXF63481.1"/>
    </source>
</evidence>
<organism evidence="2 3">
    <name type="scientific">Kangiella spongicola</name>
    <dbReference type="NCBI Taxonomy" id="796379"/>
    <lineage>
        <taxon>Bacteria</taxon>
        <taxon>Pseudomonadati</taxon>
        <taxon>Pseudomonadota</taxon>
        <taxon>Gammaproteobacteria</taxon>
        <taxon>Kangiellales</taxon>
        <taxon>Kangiellaceae</taxon>
        <taxon>Kangiella</taxon>
    </lineage>
</organism>
<comment type="caution">
    <text evidence="2">The sequence shown here is derived from an EMBL/GenBank/DDBJ whole genome shotgun (WGS) entry which is preliminary data.</text>
</comment>
<dbReference type="Pfam" id="PF11346">
    <property type="entry name" value="DUF3149"/>
    <property type="match status" value="1"/>
</dbReference>
<dbReference type="InterPro" id="IPR021494">
    <property type="entry name" value="DUF3149"/>
</dbReference>
<dbReference type="AlphaFoldDB" id="A0A318D3F4"/>
<keyword evidence="3" id="KW-1185">Reference proteome</keyword>
<dbReference type="RefSeq" id="WP_110201284.1">
    <property type="nucleotide sequence ID" value="NZ_QICH01000002.1"/>
</dbReference>
<dbReference type="OrthoDB" id="8594755at2"/>
<keyword evidence="1" id="KW-0472">Membrane</keyword>
<protein>
    <submittedName>
        <fullName evidence="2">DUF3149 domain-containing protein</fullName>
    </submittedName>
</protein>
<dbReference type="EMBL" id="QICH01000002">
    <property type="protein sequence ID" value="PXF63481.1"/>
    <property type="molecule type" value="Genomic_DNA"/>
</dbReference>
<gene>
    <name evidence="2" type="ORF">DL796_08635</name>
</gene>
<sequence>MELLKELFSSSFGIMSAIVILFMIGMGAFFTILFVKKAYEAPVPQSEQRKNKQ</sequence>
<reference evidence="2 3" key="1">
    <citation type="submission" date="2018-05" db="EMBL/GenBank/DDBJ databases">
        <title>Kangiella spongicola genome sequence.</title>
        <authorList>
            <person name="Maclea K.S."/>
            <person name="Goen A.E."/>
            <person name="Kelley C."/>
            <person name="Underriner A."/>
            <person name="Silverwood T."/>
            <person name="Trachtenberg A.M."/>
        </authorList>
    </citation>
    <scope>NUCLEOTIDE SEQUENCE [LARGE SCALE GENOMIC DNA]</scope>
    <source>
        <strain evidence="2 3">ATCC BAA-2076</strain>
    </source>
</reference>
<evidence type="ECO:0000256" key="1">
    <source>
        <dbReference type="SAM" id="Phobius"/>
    </source>
</evidence>
<evidence type="ECO:0000313" key="3">
    <source>
        <dbReference type="Proteomes" id="UP000247689"/>
    </source>
</evidence>
<dbReference type="Proteomes" id="UP000247689">
    <property type="component" value="Unassembled WGS sequence"/>
</dbReference>
<feature type="transmembrane region" description="Helical" evidence="1">
    <location>
        <begin position="12"/>
        <end position="35"/>
    </location>
</feature>
<name>A0A318D3F4_9GAMM</name>
<proteinExistence type="predicted"/>
<accession>A0A318D3F4</accession>